<organism evidence="2 3">
    <name type="scientific">Bacteroides luti</name>
    <dbReference type="NCBI Taxonomy" id="1297750"/>
    <lineage>
        <taxon>Bacteria</taxon>
        <taxon>Pseudomonadati</taxon>
        <taxon>Bacteroidota</taxon>
        <taxon>Bacteroidia</taxon>
        <taxon>Bacteroidales</taxon>
        <taxon>Bacteroidaceae</taxon>
        <taxon>Bacteroides</taxon>
    </lineage>
</organism>
<dbReference type="AlphaFoldDB" id="A0A1M5GT18"/>
<sequence>MVKVIAKFFVKEDKVEEFLKLASVLVEESRKETGCVSYNLLQDVSNPQTLIMVEEWESAKILKTHMASAHFTSIIPEMSLLQFQKEEITVCKNVF</sequence>
<dbReference type="InterPro" id="IPR011008">
    <property type="entry name" value="Dimeric_a/b-barrel"/>
</dbReference>
<dbReference type="Proteomes" id="UP000184509">
    <property type="component" value="Unassembled WGS sequence"/>
</dbReference>
<dbReference type="InterPro" id="IPR007138">
    <property type="entry name" value="ABM_dom"/>
</dbReference>
<keyword evidence="2" id="KW-0560">Oxidoreductase</keyword>
<keyword evidence="3" id="KW-1185">Reference proteome</keyword>
<protein>
    <submittedName>
        <fullName evidence="2">Quinol monooxygenase YgiN</fullName>
    </submittedName>
</protein>
<gene>
    <name evidence="2" type="ORF">SAMN05444405_12221</name>
</gene>
<name>A0A1M5GT18_9BACE</name>
<proteinExistence type="predicted"/>
<dbReference type="Pfam" id="PF03992">
    <property type="entry name" value="ABM"/>
    <property type="match status" value="1"/>
</dbReference>
<evidence type="ECO:0000259" key="1">
    <source>
        <dbReference type="PROSITE" id="PS51725"/>
    </source>
</evidence>
<reference evidence="2 3" key="1">
    <citation type="submission" date="2016-11" db="EMBL/GenBank/DDBJ databases">
        <authorList>
            <person name="Jaros S."/>
            <person name="Januszkiewicz K."/>
            <person name="Wedrychowicz H."/>
        </authorList>
    </citation>
    <scope>NUCLEOTIDE SEQUENCE [LARGE SCALE GENOMIC DNA]</scope>
    <source>
        <strain evidence="2 3">DSM 26991</strain>
    </source>
</reference>
<evidence type="ECO:0000313" key="2">
    <source>
        <dbReference type="EMBL" id="SHG06914.1"/>
    </source>
</evidence>
<dbReference type="PANTHER" id="PTHR33336:SF15">
    <property type="entry name" value="ABM DOMAIN-CONTAINING PROTEIN"/>
    <property type="match status" value="1"/>
</dbReference>
<dbReference type="PROSITE" id="PS51725">
    <property type="entry name" value="ABM"/>
    <property type="match status" value="1"/>
</dbReference>
<accession>A0A1M5GT18</accession>
<dbReference type="GO" id="GO:0004497">
    <property type="term" value="F:monooxygenase activity"/>
    <property type="evidence" value="ECO:0007669"/>
    <property type="project" value="UniProtKB-KW"/>
</dbReference>
<feature type="domain" description="ABM" evidence="1">
    <location>
        <begin position="2"/>
        <end position="90"/>
    </location>
</feature>
<dbReference type="Gene3D" id="3.30.70.100">
    <property type="match status" value="1"/>
</dbReference>
<dbReference type="RefSeq" id="WP_073403981.1">
    <property type="nucleotide sequence ID" value="NZ_FQTV01000022.1"/>
</dbReference>
<dbReference type="OrthoDB" id="287932at2"/>
<dbReference type="EMBL" id="FQTV01000022">
    <property type="protein sequence ID" value="SHG06914.1"/>
    <property type="molecule type" value="Genomic_DNA"/>
</dbReference>
<evidence type="ECO:0000313" key="3">
    <source>
        <dbReference type="Proteomes" id="UP000184509"/>
    </source>
</evidence>
<dbReference type="SUPFAM" id="SSF54909">
    <property type="entry name" value="Dimeric alpha+beta barrel"/>
    <property type="match status" value="1"/>
</dbReference>
<dbReference type="InterPro" id="IPR050744">
    <property type="entry name" value="AI-2_Isomerase_LsrG"/>
</dbReference>
<keyword evidence="2" id="KW-0503">Monooxygenase</keyword>
<dbReference type="PANTHER" id="PTHR33336">
    <property type="entry name" value="QUINOL MONOOXYGENASE YGIN-RELATED"/>
    <property type="match status" value="1"/>
</dbReference>